<evidence type="ECO:0000313" key="2">
    <source>
        <dbReference type="Proteomes" id="UP000245119"/>
    </source>
</evidence>
<organism evidence="1 2">
    <name type="scientific">Pomacea canaliculata</name>
    <name type="common">Golden apple snail</name>
    <dbReference type="NCBI Taxonomy" id="400727"/>
    <lineage>
        <taxon>Eukaryota</taxon>
        <taxon>Metazoa</taxon>
        <taxon>Spiralia</taxon>
        <taxon>Lophotrochozoa</taxon>
        <taxon>Mollusca</taxon>
        <taxon>Gastropoda</taxon>
        <taxon>Caenogastropoda</taxon>
        <taxon>Architaenioglossa</taxon>
        <taxon>Ampullarioidea</taxon>
        <taxon>Ampullariidae</taxon>
        <taxon>Pomacea</taxon>
    </lineage>
</organism>
<dbReference type="EMBL" id="PZQS01000006">
    <property type="protein sequence ID" value="PVD28848.1"/>
    <property type="molecule type" value="Genomic_DNA"/>
</dbReference>
<dbReference type="Proteomes" id="UP000245119">
    <property type="component" value="Linkage Group LG6"/>
</dbReference>
<name>A0A2T7P610_POMCA</name>
<comment type="caution">
    <text evidence="1">The sequence shown here is derived from an EMBL/GenBank/DDBJ whole genome shotgun (WGS) entry which is preliminary data.</text>
</comment>
<gene>
    <name evidence="1" type="ORF">C0Q70_11443</name>
</gene>
<keyword evidence="2" id="KW-1185">Reference proteome</keyword>
<dbReference type="AlphaFoldDB" id="A0A2T7P610"/>
<accession>A0A2T7P610</accession>
<proteinExistence type="predicted"/>
<sequence length="163" mass="18035">MTSRDGDDNGGAVADFGATFELHFPPDVTCTVIARGDLKSLCLEAGFSTQTPFEEKVASMTKINRRATEAQHLTPSVRGYTEEPVVSQHFLYSVYCPSGILRTDLKKNGFCAAHAIVALSLRDIHIRNFIFAILSGEWVRGEEEGRKTTVLGVNSTWLELRRT</sequence>
<evidence type="ECO:0000313" key="1">
    <source>
        <dbReference type="EMBL" id="PVD28848.1"/>
    </source>
</evidence>
<protein>
    <submittedName>
        <fullName evidence="1">Uncharacterized protein</fullName>
    </submittedName>
</protein>
<reference evidence="1 2" key="1">
    <citation type="submission" date="2018-04" db="EMBL/GenBank/DDBJ databases">
        <title>The genome of golden apple snail Pomacea canaliculata provides insight into stress tolerance and invasive adaptation.</title>
        <authorList>
            <person name="Liu C."/>
            <person name="Liu B."/>
            <person name="Ren Y."/>
            <person name="Zhang Y."/>
            <person name="Wang H."/>
            <person name="Li S."/>
            <person name="Jiang F."/>
            <person name="Yin L."/>
            <person name="Zhang G."/>
            <person name="Qian W."/>
            <person name="Fan W."/>
        </authorList>
    </citation>
    <scope>NUCLEOTIDE SEQUENCE [LARGE SCALE GENOMIC DNA]</scope>
    <source>
        <strain evidence="1">SZHN2017</strain>
        <tissue evidence="1">Muscle</tissue>
    </source>
</reference>